<evidence type="ECO:0000256" key="1">
    <source>
        <dbReference type="SAM" id="MobiDB-lite"/>
    </source>
</evidence>
<reference evidence="5" key="1">
    <citation type="submission" date="2025-08" db="UniProtKB">
        <authorList>
            <consortium name="RefSeq"/>
        </authorList>
    </citation>
    <scope>IDENTIFICATION</scope>
    <source>
        <tissue evidence="5">Gonad</tissue>
    </source>
</reference>
<feature type="compositionally biased region" description="Pro residues" evidence="1">
    <location>
        <begin position="201"/>
        <end position="212"/>
    </location>
</feature>
<gene>
    <name evidence="5" type="primary">LOC109476948</name>
</gene>
<evidence type="ECO:0000259" key="3">
    <source>
        <dbReference type="PROSITE" id="PS50041"/>
    </source>
</evidence>
<protein>
    <submittedName>
        <fullName evidence="5">Pulmonary surfactant-associated protein D-like</fullName>
    </submittedName>
</protein>
<keyword evidence="4" id="KW-1185">Reference proteome</keyword>
<dbReference type="Gene3D" id="3.10.100.10">
    <property type="entry name" value="Mannose-Binding Protein A, subunit A"/>
    <property type="match status" value="1"/>
</dbReference>
<dbReference type="PANTHER" id="PTHR22801:SF63">
    <property type="entry name" value="C-TYPE LECTIN DOMAIN-CONTAINING PROTEIN"/>
    <property type="match status" value="1"/>
</dbReference>
<name>A0A6P4ZHM3_BRABE</name>
<feature type="compositionally biased region" description="Pro residues" evidence="1">
    <location>
        <begin position="226"/>
        <end position="235"/>
    </location>
</feature>
<dbReference type="CDD" id="cd00037">
    <property type="entry name" value="CLECT"/>
    <property type="match status" value="1"/>
</dbReference>
<accession>A0A6P4ZHM3</accession>
<keyword evidence="2" id="KW-0812">Transmembrane</keyword>
<feature type="transmembrane region" description="Helical" evidence="2">
    <location>
        <begin position="100"/>
        <end position="122"/>
    </location>
</feature>
<organism evidence="4 5">
    <name type="scientific">Branchiostoma belcheri</name>
    <name type="common">Amphioxus</name>
    <dbReference type="NCBI Taxonomy" id="7741"/>
    <lineage>
        <taxon>Eukaryota</taxon>
        <taxon>Metazoa</taxon>
        <taxon>Chordata</taxon>
        <taxon>Cephalochordata</taxon>
        <taxon>Leptocardii</taxon>
        <taxon>Amphioxiformes</taxon>
        <taxon>Branchiostomatidae</taxon>
        <taxon>Branchiostoma</taxon>
    </lineage>
</organism>
<keyword evidence="2" id="KW-0472">Membrane</keyword>
<sequence>MLQLGEQHQSETSDTGTTFKQSPQTDWQARADAAACVPNPMYASGRASGAGTTPKQPLQTYWWARTDAAACVDKTVYASGAGDHDPPTCHKAGCFSRCKMLWQIFCPLIVIAIAVILQYFAVKFTEEIGQLRAEVKELKHSFYLNTTYAGAFQVEDIGGVVGSAVPPGEKGNVTPHSDRSAGPPGPPGERGPTGSAGPGSAGPPGPPGPPGERGPTGPAGSGCAGPPGPPGPPGERGPMGRDGPGLSGEKGATGPSGPVSSRELMGPTGLPGPTGMSKCLAEHTGYIMFRGICYKAFATRLPFFGAVAICRQDGGTLAIPRDAEINAFLASLPRAGDYNHWIGLQYRRTKGVFEWMDGSARVDYHSWDRGKPNKNIKTRF</sequence>
<dbReference type="OrthoDB" id="538816at2759"/>
<dbReference type="Proteomes" id="UP000515135">
    <property type="component" value="Unplaced"/>
</dbReference>
<dbReference type="InterPro" id="IPR016186">
    <property type="entry name" value="C-type_lectin-like/link_sf"/>
</dbReference>
<dbReference type="InterPro" id="IPR016187">
    <property type="entry name" value="CTDL_fold"/>
</dbReference>
<dbReference type="PROSITE" id="PS50041">
    <property type="entry name" value="C_TYPE_LECTIN_2"/>
    <property type="match status" value="1"/>
</dbReference>
<dbReference type="PANTHER" id="PTHR22801">
    <property type="entry name" value="LITHOSTATHINE"/>
    <property type="match status" value="1"/>
</dbReference>
<proteinExistence type="predicted"/>
<dbReference type="KEGG" id="bbel:109476948"/>
<feature type="region of interest" description="Disordered" evidence="1">
    <location>
        <begin position="1"/>
        <end position="24"/>
    </location>
</feature>
<dbReference type="SMART" id="SM00034">
    <property type="entry name" value="CLECT"/>
    <property type="match status" value="1"/>
</dbReference>
<dbReference type="RefSeq" id="XP_019633524.1">
    <property type="nucleotide sequence ID" value="XM_019777965.1"/>
</dbReference>
<evidence type="ECO:0000313" key="4">
    <source>
        <dbReference type="Proteomes" id="UP000515135"/>
    </source>
</evidence>
<dbReference type="InterPro" id="IPR001304">
    <property type="entry name" value="C-type_lectin-like"/>
</dbReference>
<evidence type="ECO:0000313" key="5">
    <source>
        <dbReference type="RefSeq" id="XP_019633524.1"/>
    </source>
</evidence>
<dbReference type="SUPFAM" id="SSF56436">
    <property type="entry name" value="C-type lectin-like"/>
    <property type="match status" value="1"/>
</dbReference>
<evidence type="ECO:0000256" key="2">
    <source>
        <dbReference type="SAM" id="Phobius"/>
    </source>
</evidence>
<dbReference type="GeneID" id="109476948"/>
<feature type="domain" description="C-type lectin" evidence="3">
    <location>
        <begin position="289"/>
        <end position="373"/>
    </location>
</feature>
<dbReference type="AlphaFoldDB" id="A0A6P4ZHM3"/>
<keyword evidence="2" id="KW-1133">Transmembrane helix</keyword>
<feature type="region of interest" description="Disordered" evidence="1">
    <location>
        <begin position="163"/>
        <end position="270"/>
    </location>
</feature>
<dbReference type="InterPro" id="IPR050801">
    <property type="entry name" value="Ca-Dep_Lectins_ImmuneDev"/>
</dbReference>
<dbReference type="Pfam" id="PF00059">
    <property type="entry name" value="Lectin_C"/>
    <property type="match status" value="1"/>
</dbReference>